<dbReference type="EMBL" id="JAAAJA010000641">
    <property type="protein sequence ID" value="KAG0250862.1"/>
    <property type="molecule type" value="Genomic_DNA"/>
</dbReference>
<dbReference type="AlphaFoldDB" id="A0A9P6PQH2"/>
<name>A0A9P6PQH2_9FUNG</name>
<protein>
    <submittedName>
        <fullName evidence="1">Uncharacterized protein</fullName>
    </submittedName>
</protein>
<organism evidence="1 2">
    <name type="scientific">Mortierella polycephala</name>
    <dbReference type="NCBI Taxonomy" id="41804"/>
    <lineage>
        <taxon>Eukaryota</taxon>
        <taxon>Fungi</taxon>
        <taxon>Fungi incertae sedis</taxon>
        <taxon>Mucoromycota</taxon>
        <taxon>Mortierellomycotina</taxon>
        <taxon>Mortierellomycetes</taxon>
        <taxon>Mortierellales</taxon>
        <taxon>Mortierellaceae</taxon>
        <taxon>Mortierella</taxon>
    </lineage>
</organism>
<dbReference type="OrthoDB" id="10520533at2759"/>
<evidence type="ECO:0000313" key="2">
    <source>
        <dbReference type="Proteomes" id="UP000726737"/>
    </source>
</evidence>
<gene>
    <name evidence="1" type="ORF">BG011_008033</name>
</gene>
<keyword evidence="2" id="KW-1185">Reference proteome</keyword>
<reference evidence="1" key="1">
    <citation type="journal article" date="2020" name="Fungal Divers.">
        <title>Resolving the Mortierellaceae phylogeny through synthesis of multi-gene phylogenetics and phylogenomics.</title>
        <authorList>
            <person name="Vandepol N."/>
            <person name="Liber J."/>
            <person name="Desiro A."/>
            <person name="Na H."/>
            <person name="Kennedy M."/>
            <person name="Barry K."/>
            <person name="Grigoriev I.V."/>
            <person name="Miller A.N."/>
            <person name="O'Donnell K."/>
            <person name="Stajich J.E."/>
            <person name="Bonito G."/>
        </authorList>
    </citation>
    <scope>NUCLEOTIDE SEQUENCE</scope>
    <source>
        <strain evidence="1">KOD948</strain>
    </source>
</reference>
<comment type="caution">
    <text evidence="1">The sequence shown here is derived from an EMBL/GenBank/DDBJ whole genome shotgun (WGS) entry which is preliminary data.</text>
</comment>
<dbReference type="Proteomes" id="UP000726737">
    <property type="component" value="Unassembled WGS sequence"/>
</dbReference>
<evidence type="ECO:0000313" key="1">
    <source>
        <dbReference type="EMBL" id="KAG0250862.1"/>
    </source>
</evidence>
<proteinExistence type="predicted"/>
<sequence length="175" mass="19902">MNIHIPTAWMKITIVRTATRTVGGNLTKKETFGLWDGHEFEIVVDPTSPSSVLRYASITGFEVGHEIKVKGELRIKELKLSLIVQQMNCANIGDKESAPEEEEYNSKIRRIRFQQVFQFQTTEIKVTYTITLKHIWKAGIKSLCAIAFKHARKAEIKSPCAITFKIPYTIALKHA</sequence>
<accession>A0A9P6PQH2</accession>